<keyword evidence="6" id="KW-0663">Pyridoxal phosphate</keyword>
<dbReference type="GO" id="GO:0030170">
    <property type="term" value="F:pyridoxal phosphate binding"/>
    <property type="evidence" value="ECO:0007669"/>
    <property type="project" value="InterPro"/>
</dbReference>
<dbReference type="Proteomes" id="UP000030693">
    <property type="component" value="Unassembled WGS sequence"/>
</dbReference>
<dbReference type="InterPro" id="IPR004838">
    <property type="entry name" value="NHTrfase_class1_PyrdxlP-BS"/>
</dbReference>
<feature type="domain" description="Aminotransferase class I/classII large" evidence="9">
    <location>
        <begin position="42"/>
        <end position="414"/>
    </location>
</feature>
<reference evidence="10" key="1">
    <citation type="submission" date="2013-04" db="EMBL/GenBank/DDBJ databases">
        <title>The Genome Sequence of Fonticula alba ATCC 38817.</title>
        <authorList>
            <consortium name="The Broad Institute Genomics Platform"/>
            <person name="Russ C."/>
            <person name="Cuomo C."/>
            <person name="Burger G."/>
            <person name="Gray M.W."/>
            <person name="Holland P.W.H."/>
            <person name="King N."/>
            <person name="Lang F.B.F."/>
            <person name="Roger A.J."/>
            <person name="Ruiz-Trillo I."/>
            <person name="Brown M."/>
            <person name="Walker B."/>
            <person name="Young S."/>
            <person name="Zeng Q."/>
            <person name="Gargeya S."/>
            <person name="Fitzgerald M."/>
            <person name="Haas B."/>
            <person name="Abouelleil A."/>
            <person name="Allen A.W."/>
            <person name="Alvarado L."/>
            <person name="Arachchi H.M."/>
            <person name="Berlin A.M."/>
            <person name="Chapman S.B."/>
            <person name="Gainer-Dewar J."/>
            <person name="Goldberg J."/>
            <person name="Griggs A."/>
            <person name="Gujja S."/>
            <person name="Hansen M."/>
            <person name="Howarth C."/>
            <person name="Imamovic A."/>
            <person name="Ireland A."/>
            <person name="Larimer J."/>
            <person name="McCowan C."/>
            <person name="Murphy C."/>
            <person name="Pearson M."/>
            <person name="Poon T.W."/>
            <person name="Priest M."/>
            <person name="Roberts A."/>
            <person name="Saif S."/>
            <person name="Shea T."/>
            <person name="Sisk P."/>
            <person name="Sykes S."/>
            <person name="Wortman J."/>
            <person name="Nusbaum C."/>
            <person name="Birren B."/>
        </authorList>
    </citation>
    <scope>NUCLEOTIDE SEQUENCE [LARGE SCALE GENOMIC DNA]</scope>
    <source>
        <strain evidence="10">ATCC 38817</strain>
    </source>
</reference>
<dbReference type="EC" id="2.6.1.1" evidence="8"/>
<dbReference type="STRING" id="691883.A0A058ZDL4"/>
<dbReference type="eggNOG" id="KOG1412">
    <property type="taxonomic scope" value="Eukaryota"/>
</dbReference>
<dbReference type="Gene3D" id="3.40.640.10">
    <property type="entry name" value="Type I PLP-dependent aspartate aminotransferase-like (Major domain)"/>
    <property type="match status" value="1"/>
</dbReference>
<dbReference type="RefSeq" id="XP_009492181.1">
    <property type="nucleotide sequence ID" value="XM_009493906.1"/>
</dbReference>
<evidence type="ECO:0000256" key="6">
    <source>
        <dbReference type="ARBA" id="ARBA00022898"/>
    </source>
</evidence>
<proteinExistence type="inferred from homology"/>
<dbReference type="Pfam" id="PF00155">
    <property type="entry name" value="Aminotran_1_2"/>
    <property type="match status" value="1"/>
</dbReference>
<comment type="miscellaneous">
    <text evidence="8">In eukaryotes there are cytoplasmic, mitochondrial and chloroplastic isozymes.</text>
</comment>
<dbReference type="PROSITE" id="PS00105">
    <property type="entry name" value="AA_TRANSFER_CLASS_1"/>
    <property type="match status" value="1"/>
</dbReference>
<dbReference type="PANTHER" id="PTHR11879:SF22">
    <property type="entry name" value="ASPARTATE AMINOTRANSFERASE, MITOCHONDRIAL"/>
    <property type="match status" value="1"/>
</dbReference>
<dbReference type="EMBL" id="KB932201">
    <property type="protein sequence ID" value="KCV72480.1"/>
    <property type="molecule type" value="Genomic_DNA"/>
</dbReference>
<keyword evidence="4 8" id="KW-0032">Aminotransferase</keyword>
<dbReference type="PANTHER" id="PTHR11879">
    <property type="entry name" value="ASPARTATE AMINOTRANSFERASE"/>
    <property type="match status" value="1"/>
</dbReference>
<dbReference type="FunFam" id="3.40.640.10:FF:000066">
    <property type="entry name" value="Aspartate aminotransferase"/>
    <property type="match status" value="1"/>
</dbReference>
<dbReference type="GO" id="GO:0004069">
    <property type="term" value="F:L-aspartate:2-oxoglutarate aminotransferase activity"/>
    <property type="evidence" value="ECO:0007669"/>
    <property type="project" value="UniProtKB-EC"/>
</dbReference>
<keyword evidence="11" id="KW-1185">Reference proteome</keyword>
<accession>A0A058ZDL4</accession>
<evidence type="ECO:0000256" key="3">
    <source>
        <dbReference type="ARBA" id="ARBA00011738"/>
    </source>
</evidence>
<dbReference type="NCBIfam" id="NF006719">
    <property type="entry name" value="PRK09257.1"/>
    <property type="match status" value="1"/>
</dbReference>
<dbReference type="FunFam" id="3.90.1150.10:FF:000001">
    <property type="entry name" value="Aspartate aminotransferase"/>
    <property type="match status" value="1"/>
</dbReference>
<dbReference type="InterPro" id="IPR015421">
    <property type="entry name" value="PyrdxlP-dep_Trfase_major"/>
</dbReference>
<dbReference type="Gene3D" id="3.90.1150.10">
    <property type="entry name" value="Aspartate Aminotransferase, domain 1"/>
    <property type="match status" value="1"/>
</dbReference>
<dbReference type="InterPro" id="IPR004839">
    <property type="entry name" value="Aminotransferase_I/II_large"/>
</dbReference>
<comment type="cofactor">
    <cofactor evidence="1">
        <name>pyridoxal 5'-phosphate</name>
        <dbReference type="ChEBI" id="CHEBI:597326"/>
    </cofactor>
</comment>
<evidence type="ECO:0000256" key="7">
    <source>
        <dbReference type="ARBA" id="ARBA00049185"/>
    </source>
</evidence>
<organism evidence="10">
    <name type="scientific">Fonticula alba</name>
    <name type="common">Slime mold</name>
    <dbReference type="NCBI Taxonomy" id="691883"/>
    <lineage>
        <taxon>Eukaryota</taxon>
        <taxon>Rotosphaerida</taxon>
        <taxon>Fonticulaceae</taxon>
        <taxon>Fonticula</taxon>
    </lineage>
</organism>
<comment type="subunit">
    <text evidence="3 8">Homodimer.</text>
</comment>
<dbReference type="InterPro" id="IPR000796">
    <property type="entry name" value="Asp_trans"/>
</dbReference>
<name>A0A058ZDL4_FONAL</name>
<dbReference type="GeneID" id="20524801"/>
<dbReference type="InterPro" id="IPR015424">
    <property type="entry name" value="PyrdxlP-dep_Trfase"/>
</dbReference>
<evidence type="ECO:0000256" key="1">
    <source>
        <dbReference type="ARBA" id="ARBA00001933"/>
    </source>
</evidence>
<evidence type="ECO:0000256" key="8">
    <source>
        <dbReference type="RuleBase" id="RU000480"/>
    </source>
</evidence>
<comment type="catalytic activity">
    <reaction evidence="7 8">
        <text>L-aspartate + 2-oxoglutarate = oxaloacetate + L-glutamate</text>
        <dbReference type="Rhea" id="RHEA:21824"/>
        <dbReference type="ChEBI" id="CHEBI:16452"/>
        <dbReference type="ChEBI" id="CHEBI:16810"/>
        <dbReference type="ChEBI" id="CHEBI:29985"/>
        <dbReference type="ChEBI" id="CHEBI:29991"/>
        <dbReference type="EC" id="2.6.1.1"/>
    </reaction>
</comment>
<evidence type="ECO:0000256" key="2">
    <source>
        <dbReference type="ARBA" id="ARBA00007441"/>
    </source>
</evidence>
<sequence>MLRFRAVASAARSFFSAIPAAPADPVFGIALAYKNDPVPEAQKVNLVVGAYRDSAGLPVVLPSVERAARLLSESETSSDGHHEYLPIDGLPAFRQGAAQVMFGDECMSLLAGRLYTTQAISGTGALRVCLDFVRRHLGERTVYYPQQTWPIHPNVCAEAGLPAKAYRYLATTGGTVRLDAEAMLADLTAAPEGSVILLHVCAHNPTGVDPTPAEWERIADVIAERRLLPFFDSAYQGFATGDLARDAHAVRAFARRGLEMFVAQSFAKNMGLYGERVGALHVVSNDPTGLDHMGQQLRRAIRSSYSNPPAYGARLAAAIFQDPALFAQWDEDIKLMSGRIAGLRQSLRSALEARQTPGDWSVITSQIGMFAYLGLSDAQCEVMMSKHHVYMAKNGRISVPGLNETNIAQVADAIHDVVTAASTRAAL</sequence>
<dbReference type="GO" id="GO:0006520">
    <property type="term" value="P:amino acid metabolic process"/>
    <property type="evidence" value="ECO:0007669"/>
    <property type="project" value="InterPro"/>
</dbReference>
<protein>
    <recommendedName>
        <fullName evidence="8">Aspartate aminotransferase</fullName>
        <ecNumber evidence="8">2.6.1.1</ecNumber>
    </recommendedName>
</protein>
<dbReference type="PRINTS" id="PR00799">
    <property type="entry name" value="TRANSAMINASE"/>
</dbReference>
<gene>
    <name evidence="10" type="ORF">H696_00076</name>
</gene>
<comment type="similarity">
    <text evidence="2">Belongs to the class-I pyridoxal-phosphate-dependent aminotransferase family.</text>
</comment>
<dbReference type="InterPro" id="IPR015422">
    <property type="entry name" value="PyrdxlP-dep_Trfase_small"/>
</dbReference>
<evidence type="ECO:0000256" key="4">
    <source>
        <dbReference type="ARBA" id="ARBA00022576"/>
    </source>
</evidence>
<evidence type="ECO:0000256" key="5">
    <source>
        <dbReference type="ARBA" id="ARBA00022679"/>
    </source>
</evidence>
<evidence type="ECO:0000313" key="10">
    <source>
        <dbReference type="EMBL" id="KCV72480.1"/>
    </source>
</evidence>
<keyword evidence="5 8" id="KW-0808">Transferase</keyword>
<dbReference type="OrthoDB" id="6752799at2759"/>
<dbReference type="SUPFAM" id="SSF53383">
    <property type="entry name" value="PLP-dependent transferases"/>
    <property type="match status" value="1"/>
</dbReference>
<dbReference type="CDD" id="cd00609">
    <property type="entry name" value="AAT_like"/>
    <property type="match status" value="1"/>
</dbReference>
<evidence type="ECO:0000313" key="11">
    <source>
        <dbReference type="Proteomes" id="UP000030693"/>
    </source>
</evidence>
<evidence type="ECO:0000259" key="9">
    <source>
        <dbReference type="Pfam" id="PF00155"/>
    </source>
</evidence>
<dbReference type="AlphaFoldDB" id="A0A058ZDL4"/>